<reference evidence="1" key="2">
    <citation type="submission" date="2015-06" db="UniProtKB">
        <authorList>
            <consortium name="EnsemblMetazoa"/>
        </authorList>
    </citation>
    <scope>IDENTIFICATION</scope>
</reference>
<reference evidence="2" key="1">
    <citation type="submission" date="2011-08" db="EMBL/GenBank/DDBJ databases">
        <authorList>
            <person name="Rombauts S."/>
        </authorList>
    </citation>
    <scope>NUCLEOTIDE SEQUENCE</scope>
    <source>
        <strain evidence="2">London</strain>
    </source>
</reference>
<dbReference type="Proteomes" id="UP000015104">
    <property type="component" value="Unassembled WGS sequence"/>
</dbReference>
<evidence type="ECO:0000313" key="1">
    <source>
        <dbReference type="EnsemblMetazoa" id="tetur36g00060.1"/>
    </source>
</evidence>
<dbReference type="HOGENOM" id="CLU_2111976_0_0_1"/>
<proteinExistence type="predicted"/>
<accession>T1L3J7</accession>
<dbReference type="EMBL" id="CAEY01001038">
    <property type="status" value="NOT_ANNOTATED_CDS"/>
    <property type="molecule type" value="Genomic_DNA"/>
</dbReference>
<dbReference type="EnsemblMetazoa" id="tetur36g00060.1">
    <property type="protein sequence ID" value="tetur36g00060.1"/>
    <property type="gene ID" value="tetur36g00060"/>
</dbReference>
<sequence length="115" mass="13529">MYDRTARQYNILLLAGDSDEMIIVSVFSSYFEQITERSMEHDYLIKFDLIYSETHTDIWIDGRASKFLRKIRKLLNHENICLEVRGKTYYVDPNSPENFIGGTVLDGHDKYVVLE</sequence>
<keyword evidence="2" id="KW-1185">Reference proteome</keyword>
<organism evidence="1 2">
    <name type="scientific">Tetranychus urticae</name>
    <name type="common">Two-spotted spider mite</name>
    <dbReference type="NCBI Taxonomy" id="32264"/>
    <lineage>
        <taxon>Eukaryota</taxon>
        <taxon>Metazoa</taxon>
        <taxon>Ecdysozoa</taxon>
        <taxon>Arthropoda</taxon>
        <taxon>Chelicerata</taxon>
        <taxon>Arachnida</taxon>
        <taxon>Acari</taxon>
        <taxon>Acariformes</taxon>
        <taxon>Trombidiformes</taxon>
        <taxon>Prostigmata</taxon>
        <taxon>Eleutherengona</taxon>
        <taxon>Raphignathae</taxon>
        <taxon>Tetranychoidea</taxon>
        <taxon>Tetranychidae</taxon>
        <taxon>Tetranychus</taxon>
    </lineage>
</organism>
<protein>
    <submittedName>
        <fullName evidence="1">Uncharacterized protein</fullName>
    </submittedName>
</protein>
<dbReference type="AlphaFoldDB" id="T1L3J7"/>
<evidence type="ECO:0000313" key="2">
    <source>
        <dbReference type="Proteomes" id="UP000015104"/>
    </source>
</evidence>
<name>T1L3J7_TETUR</name>